<proteinExistence type="predicted"/>
<keyword evidence="4" id="KW-0677">Repeat</keyword>
<dbReference type="Pfam" id="PF00412">
    <property type="entry name" value="LIM"/>
    <property type="match status" value="2"/>
</dbReference>
<feature type="region of interest" description="Disordered" evidence="9">
    <location>
        <begin position="354"/>
        <end position="417"/>
    </location>
</feature>
<gene>
    <name evidence="11" type="ORF">QLX08_009028</name>
</gene>
<dbReference type="PANTHER" id="PTHR24215">
    <property type="entry name" value="RHO-GTPASE-ACTIVATING PROTEIN LRG1"/>
    <property type="match status" value="1"/>
</dbReference>
<reference evidence="11 12" key="1">
    <citation type="submission" date="2024-05" db="EMBL/GenBank/DDBJ databases">
        <title>The nuclear and mitochondrial genome assemblies of Tetragonisca angustula (Apidae: Meliponini), a tiny yet remarkable pollinator in the Neotropics.</title>
        <authorList>
            <person name="Ferrari R."/>
            <person name="Ricardo P.C."/>
            <person name="Dias F.C."/>
            <person name="Araujo N.S."/>
            <person name="Soares D.O."/>
            <person name="Zhou Q.-S."/>
            <person name="Zhu C.-D."/>
            <person name="Coutinho L."/>
            <person name="Airas M.C."/>
            <person name="Batista T.M."/>
        </authorList>
    </citation>
    <scope>NUCLEOTIDE SEQUENCE [LARGE SCALE GENOMIC DNA]</scope>
    <source>
        <strain evidence="11">ASF017062</strain>
        <tissue evidence="11">Abdomen</tissue>
    </source>
</reference>
<dbReference type="PANTHER" id="PTHR24215:SF35">
    <property type="entry name" value="MUSCLE LIM PROTEIN MLP84B"/>
    <property type="match status" value="1"/>
</dbReference>
<dbReference type="GO" id="GO:0046872">
    <property type="term" value="F:metal ion binding"/>
    <property type="evidence" value="ECO:0007669"/>
    <property type="project" value="UniProtKB-KW"/>
</dbReference>
<evidence type="ECO:0000256" key="5">
    <source>
        <dbReference type="ARBA" id="ARBA00022833"/>
    </source>
</evidence>
<dbReference type="Proteomes" id="UP001432146">
    <property type="component" value="Unassembled WGS sequence"/>
</dbReference>
<dbReference type="GO" id="GO:0060537">
    <property type="term" value="P:muscle tissue development"/>
    <property type="evidence" value="ECO:0007669"/>
    <property type="project" value="UniProtKB-ARBA"/>
</dbReference>
<dbReference type="GO" id="GO:0007517">
    <property type="term" value="P:muscle organ development"/>
    <property type="evidence" value="ECO:0007669"/>
    <property type="project" value="UniProtKB-KW"/>
</dbReference>
<feature type="domain" description="LIM zinc-binding" evidence="10">
    <location>
        <begin position="620"/>
        <end position="680"/>
    </location>
</feature>
<keyword evidence="3 8" id="KW-0479">Metal-binding</keyword>
<evidence type="ECO:0000256" key="1">
    <source>
        <dbReference type="ARBA" id="ARBA00004123"/>
    </source>
</evidence>
<dbReference type="SUPFAM" id="SSF57716">
    <property type="entry name" value="Glucocorticoid receptor-like (DNA-binding domain)"/>
    <property type="match status" value="3"/>
</dbReference>
<comment type="caution">
    <text evidence="11">The sequence shown here is derived from an EMBL/GenBank/DDBJ whole genome shotgun (WGS) entry which is preliminary data.</text>
</comment>
<evidence type="ECO:0000256" key="4">
    <source>
        <dbReference type="ARBA" id="ARBA00022737"/>
    </source>
</evidence>
<dbReference type="SMART" id="SM00132">
    <property type="entry name" value="LIM"/>
    <property type="match status" value="2"/>
</dbReference>
<evidence type="ECO:0000256" key="7">
    <source>
        <dbReference type="ARBA" id="ARBA00023242"/>
    </source>
</evidence>
<evidence type="ECO:0000313" key="12">
    <source>
        <dbReference type="Proteomes" id="UP001432146"/>
    </source>
</evidence>
<protein>
    <recommendedName>
        <fullName evidence="10">LIM zinc-binding domain-containing protein</fullName>
    </recommendedName>
</protein>
<evidence type="ECO:0000256" key="9">
    <source>
        <dbReference type="SAM" id="MobiDB-lite"/>
    </source>
</evidence>
<feature type="domain" description="LIM zinc-binding" evidence="10">
    <location>
        <begin position="3"/>
        <end position="63"/>
    </location>
</feature>
<evidence type="ECO:0000256" key="6">
    <source>
        <dbReference type="ARBA" id="ARBA00023038"/>
    </source>
</evidence>
<sequence>MPGVCPRCNREVFFAEEKLALGKVWHTFCFSCRNCRKLLNNCNVVTHLGELFCKSCYVRLSTANYEIKETQHSPAILTVSTEKSLNCHCSDRESSIGNASLNRDQYYRSDKCRLRGGGSEAEEINVCLGKEKGRFLENECADLNVVNSMTTICDTPPSPTAVTTWYNRQHLKFHSALPLESQKNNTVAKDYRFESQKQETDQFESKTSFSNNEVNITEAQLSTDKTQVTTVNRDNKINEYDPVYEFNGNSHFIIPSRRKFAYPPVPPPRIPLPSRRRVSFHDVVFGEMRDDHQDRVMKMQNVHRGPCCNNDDRQECNNSYDIWQADDSVDKNDGGYENVNVNHIEDSGRMHFERSASDCDEEDTPSKHSGNEGNREQDRCCVEDSSESRSYRITNEKDDALPREDTTMYGHQSGLYSSNELDENERMRGGCVGPCGSRLRPLCGAVKVETACFCKREPEQCRNIATSYTTCSSNVQPIIERRCCCSLPIERPICKKPIIRCRQSCEPQGGGGGCCGGGCRGGCGKPGQTCLPAKPCVVPSCRPCSPCSPPRSCPPQVICYCGRKCGNCCGSGGGTMCGCRSKNPGCRVRTRRCCSTDRANPIDQRCCRPKTACECFGGGLDCQRCGRKVYQAEMQIVSGTPFHNTCFSCYCCRKPLESLTYQENCGEIYCKQCYVRNFGPQGYGYGVGPGTLQTPM</sequence>
<keyword evidence="5 8" id="KW-0862">Zinc</keyword>
<organism evidence="11 12">
    <name type="scientific">Tetragonisca angustula</name>
    <dbReference type="NCBI Taxonomy" id="166442"/>
    <lineage>
        <taxon>Eukaryota</taxon>
        <taxon>Metazoa</taxon>
        <taxon>Ecdysozoa</taxon>
        <taxon>Arthropoda</taxon>
        <taxon>Hexapoda</taxon>
        <taxon>Insecta</taxon>
        <taxon>Pterygota</taxon>
        <taxon>Neoptera</taxon>
        <taxon>Endopterygota</taxon>
        <taxon>Hymenoptera</taxon>
        <taxon>Apocrita</taxon>
        <taxon>Aculeata</taxon>
        <taxon>Apoidea</taxon>
        <taxon>Anthophila</taxon>
        <taxon>Apidae</taxon>
        <taxon>Tetragonisca</taxon>
    </lineage>
</organism>
<feature type="compositionally biased region" description="Basic and acidic residues" evidence="9">
    <location>
        <begin position="364"/>
        <end position="406"/>
    </location>
</feature>
<evidence type="ECO:0000256" key="8">
    <source>
        <dbReference type="PROSITE-ProRule" id="PRU00125"/>
    </source>
</evidence>
<dbReference type="AlphaFoldDB" id="A0AAW0ZI04"/>
<evidence type="ECO:0000259" key="10">
    <source>
        <dbReference type="PROSITE" id="PS50023"/>
    </source>
</evidence>
<name>A0AAW0ZI04_9HYME</name>
<accession>A0AAW0ZI04</accession>
<evidence type="ECO:0000256" key="3">
    <source>
        <dbReference type="ARBA" id="ARBA00022723"/>
    </source>
</evidence>
<dbReference type="GO" id="GO:0005634">
    <property type="term" value="C:nucleus"/>
    <property type="evidence" value="ECO:0007669"/>
    <property type="project" value="UniProtKB-SubCell"/>
</dbReference>
<dbReference type="FunFam" id="2.10.110.10:FF:000001">
    <property type="entry name" value="Cysteine and glycine-rich protein 1"/>
    <property type="match status" value="1"/>
</dbReference>
<dbReference type="GO" id="GO:0030018">
    <property type="term" value="C:Z disc"/>
    <property type="evidence" value="ECO:0007669"/>
    <property type="project" value="UniProtKB-ARBA"/>
</dbReference>
<keyword evidence="2" id="KW-0517">Myogenesis</keyword>
<dbReference type="PROSITE" id="PS00478">
    <property type="entry name" value="LIM_DOMAIN_1"/>
    <property type="match status" value="2"/>
</dbReference>
<dbReference type="EMBL" id="JAWNGG020000194">
    <property type="protein sequence ID" value="KAK9297152.1"/>
    <property type="molecule type" value="Genomic_DNA"/>
</dbReference>
<dbReference type="PROSITE" id="PS50023">
    <property type="entry name" value="LIM_DOMAIN_2"/>
    <property type="match status" value="2"/>
</dbReference>
<dbReference type="GO" id="GO:0030036">
    <property type="term" value="P:actin cytoskeleton organization"/>
    <property type="evidence" value="ECO:0007669"/>
    <property type="project" value="TreeGrafter"/>
</dbReference>
<keyword evidence="6 8" id="KW-0440">LIM domain</keyword>
<comment type="subcellular location">
    <subcellularLocation>
        <location evidence="1">Nucleus</location>
    </subcellularLocation>
</comment>
<keyword evidence="12" id="KW-1185">Reference proteome</keyword>
<keyword evidence="7" id="KW-0539">Nucleus</keyword>
<evidence type="ECO:0000313" key="11">
    <source>
        <dbReference type="EMBL" id="KAK9297152.1"/>
    </source>
</evidence>
<evidence type="ECO:0000256" key="2">
    <source>
        <dbReference type="ARBA" id="ARBA00022541"/>
    </source>
</evidence>
<dbReference type="InterPro" id="IPR001781">
    <property type="entry name" value="Znf_LIM"/>
</dbReference>
<dbReference type="CDD" id="cd09326">
    <property type="entry name" value="LIM_CRP_like"/>
    <property type="match status" value="1"/>
</dbReference>
<dbReference type="Gene3D" id="2.10.110.10">
    <property type="entry name" value="Cysteine Rich Protein"/>
    <property type="match status" value="2"/>
</dbReference>